<gene>
    <name evidence="1" type="ORF">O181_022572</name>
</gene>
<keyword evidence="2" id="KW-1185">Reference proteome</keyword>
<evidence type="ECO:0000313" key="2">
    <source>
        <dbReference type="Proteomes" id="UP000765509"/>
    </source>
</evidence>
<sequence>MYGGMPPYMCPGSLVLSRIPTRHMGILMLVQVCNNSNNCLCQGRLPTPHTQIITLVKAPNNSNNSLCLPRKSLHCAGSQLFKRFLTLVQASNNSQANPDACEGS</sequence>
<comment type="caution">
    <text evidence="1">The sequence shown here is derived from an EMBL/GenBank/DDBJ whole genome shotgun (WGS) entry which is preliminary data.</text>
</comment>
<reference evidence="1" key="1">
    <citation type="submission" date="2021-03" db="EMBL/GenBank/DDBJ databases">
        <title>Draft genome sequence of rust myrtle Austropuccinia psidii MF-1, a brazilian biotype.</title>
        <authorList>
            <person name="Quecine M.C."/>
            <person name="Pachon D.M.R."/>
            <person name="Bonatelli M.L."/>
            <person name="Correr F.H."/>
            <person name="Franceschini L.M."/>
            <person name="Leite T.F."/>
            <person name="Margarido G.R.A."/>
            <person name="Almeida C.A."/>
            <person name="Ferrarezi J.A."/>
            <person name="Labate C.A."/>
        </authorList>
    </citation>
    <scope>NUCLEOTIDE SEQUENCE</scope>
    <source>
        <strain evidence="1">MF-1</strain>
    </source>
</reference>
<dbReference type="OrthoDB" id="2519008at2759"/>
<proteinExistence type="predicted"/>
<organism evidence="1 2">
    <name type="scientific">Austropuccinia psidii MF-1</name>
    <dbReference type="NCBI Taxonomy" id="1389203"/>
    <lineage>
        <taxon>Eukaryota</taxon>
        <taxon>Fungi</taxon>
        <taxon>Dikarya</taxon>
        <taxon>Basidiomycota</taxon>
        <taxon>Pucciniomycotina</taxon>
        <taxon>Pucciniomycetes</taxon>
        <taxon>Pucciniales</taxon>
        <taxon>Sphaerophragmiaceae</taxon>
        <taxon>Austropuccinia</taxon>
    </lineage>
</organism>
<accession>A0A9Q3CFQ9</accession>
<protein>
    <submittedName>
        <fullName evidence="1">Uncharacterized protein</fullName>
    </submittedName>
</protein>
<name>A0A9Q3CFQ9_9BASI</name>
<dbReference type="EMBL" id="AVOT02006963">
    <property type="protein sequence ID" value="MBW0482857.1"/>
    <property type="molecule type" value="Genomic_DNA"/>
</dbReference>
<evidence type="ECO:0000313" key="1">
    <source>
        <dbReference type="EMBL" id="MBW0482857.1"/>
    </source>
</evidence>
<dbReference type="AlphaFoldDB" id="A0A9Q3CFQ9"/>
<dbReference type="Proteomes" id="UP000765509">
    <property type="component" value="Unassembled WGS sequence"/>
</dbReference>